<evidence type="ECO:0000256" key="9">
    <source>
        <dbReference type="ARBA" id="ARBA00023027"/>
    </source>
</evidence>
<keyword evidence="9 11" id="KW-0520">NAD</keyword>
<comment type="subunit">
    <text evidence="11">NDH-1 is composed of 14 different subunits. Subunits NuoB, C, D, E, F, and G constitute the peripheral sector of the complex.</text>
</comment>
<dbReference type="GO" id="GO:0005506">
    <property type="term" value="F:iron ion binding"/>
    <property type="evidence" value="ECO:0007669"/>
    <property type="project" value="UniProtKB-UniRule"/>
</dbReference>
<evidence type="ECO:0000313" key="14">
    <source>
        <dbReference type="EMBL" id="PSR33222.1"/>
    </source>
</evidence>
<evidence type="ECO:0000313" key="15">
    <source>
        <dbReference type="Proteomes" id="UP000242972"/>
    </source>
</evidence>
<feature type="binding site" evidence="11">
    <location>
        <position position="42"/>
    </location>
    <ligand>
        <name>[4Fe-4S] cluster</name>
        <dbReference type="ChEBI" id="CHEBI:49883"/>
    </ligand>
</feature>
<dbReference type="InterPro" id="IPR006138">
    <property type="entry name" value="NADH_UQ_OxRdtase_20Kd_su"/>
</dbReference>
<comment type="caution">
    <text evidence="14">The sequence shown here is derived from an EMBL/GenBank/DDBJ whole genome shotgun (WGS) entry which is preliminary data.</text>
</comment>
<keyword evidence="8 11" id="KW-0411">Iron-sulfur</keyword>
<evidence type="ECO:0000256" key="7">
    <source>
        <dbReference type="ARBA" id="ARBA00023004"/>
    </source>
</evidence>
<evidence type="ECO:0000256" key="4">
    <source>
        <dbReference type="ARBA" id="ARBA00022719"/>
    </source>
</evidence>
<feature type="binding site" evidence="11">
    <location>
        <position position="41"/>
    </location>
    <ligand>
        <name>[4Fe-4S] cluster</name>
        <dbReference type="ChEBI" id="CHEBI:49883"/>
    </ligand>
</feature>
<dbReference type="PANTHER" id="PTHR11995:SF14">
    <property type="entry name" value="NADH DEHYDROGENASE [UBIQUINONE] IRON-SULFUR PROTEIN 7, MITOCHONDRIAL"/>
    <property type="match status" value="1"/>
</dbReference>
<evidence type="ECO:0000259" key="13">
    <source>
        <dbReference type="Pfam" id="PF01058"/>
    </source>
</evidence>
<dbReference type="PANTHER" id="PTHR11995">
    <property type="entry name" value="NADH DEHYDROGENASE"/>
    <property type="match status" value="1"/>
</dbReference>
<feature type="binding site" evidence="11">
    <location>
        <position position="107"/>
    </location>
    <ligand>
        <name>[4Fe-4S] cluster</name>
        <dbReference type="ChEBI" id="CHEBI:49883"/>
    </ligand>
</feature>
<comment type="similarity">
    <text evidence="1 11 12">Belongs to the complex I 20 kDa subunit family.</text>
</comment>
<feature type="binding site" evidence="11">
    <location>
        <position position="136"/>
    </location>
    <ligand>
        <name>[4Fe-4S] cluster</name>
        <dbReference type="ChEBI" id="CHEBI:49883"/>
    </ligand>
</feature>
<keyword evidence="5 11" id="KW-0479">Metal-binding</keyword>
<dbReference type="FunFam" id="3.40.50.12280:FF:000004">
    <property type="entry name" value="NADH-quinone oxidoreductase subunit B"/>
    <property type="match status" value="1"/>
</dbReference>
<keyword evidence="10 11" id="KW-0472">Membrane</keyword>
<evidence type="ECO:0000256" key="10">
    <source>
        <dbReference type="ARBA" id="ARBA00023136"/>
    </source>
</evidence>
<dbReference type="AlphaFoldDB" id="A0A2T2XFL0"/>
<dbReference type="PROSITE" id="PS01150">
    <property type="entry name" value="COMPLEX1_20K"/>
    <property type="match status" value="1"/>
</dbReference>
<comment type="subcellular location">
    <subcellularLocation>
        <location evidence="11">Cell membrane</location>
        <topology evidence="11">Peripheral membrane protein</topology>
        <orientation evidence="11">Cytoplasmic side</orientation>
    </subcellularLocation>
</comment>
<evidence type="ECO:0000256" key="5">
    <source>
        <dbReference type="ARBA" id="ARBA00022723"/>
    </source>
</evidence>
<dbReference type="InterPro" id="IPR006137">
    <property type="entry name" value="NADH_UbQ_OxRdtase-like_20kDa"/>
</dbReference>
<reference evidence="14 15" key="1">
    <citation type="journal article" date="2014" name="BMC Genomics">
        <title>Comparison of environmental and isolate Sulfobacillus genomes reveals diverse carbon, sulfur, nitrogen, and hydrogen metabolisms.</title>
        <authorList>
            <person name="Justice N.B."/>
            <person name="Norman A."/>
            <person name="Brown C.T."/>
            <person name="Singh A."/>
            <person name="Thomas B.C."/>
            <person name="Banfield J.F."/>
        </authorList>
    </citation>
    <scope>NUCLEOTIDE SEQUENCE [LARGE SCALE GENOMIC DNA]</scope>
    <source>
        <strain evidence="14">AMDSBA4</strain>
    </source>
</reference>
<evidence type="ECO:0000256" key="8">
    <source>
        <dbReference type="ARBA" id="ARBA00023014"/>
    </source>
</evidence>
<keyword evidence="2 11" id="KW-1003">Cell membrane</keyword>
<dbReference type="GO" id="GO:0050136">
    <property type="term" value="F:NADH dehydrogenase (quinone) (non-electrogenic) activity"/>
    <property type="evidence" value="ECO:0007669"/>
    <property type="project" value="UniProtKB-UniRule"/>
</dbReference>
<dbReference type="EC" id="7.1.1.-" evidence="11"/>
<protein>
    <recommendedName>
        <fullName evidence="11">NADH-quinone oxidoreductase subunit B</fullName>
        <ecNumber evidence="11">7.1.1.-</ecNumber>
    </recommendedName>
    <alternativeName>
        <fullName evidence="11">NADH dehydrogenase I subunit B</fullName>
    </alternativeName>
    <alternativeName>
        <fullName evidence="11">NDH-1 subunit B</fullName>
    </alternativeName>
</protein>
<evidence type="ECO:0000256" key="6">
    <source>
        <dbReference type="ARBA" id="ARBA00022967"/>
    </source>
</evidence>
<dbReference type="GO" id="GO:0015990">
    <property type="term" value="P:electron transport coupled proton transport"/>
    <property type="evidence" value="ECO:0007669"/>
    <property type="project" value="TreeGrafter"/>
</dbReference>
<dbReference type="GO" id="GO:0051539">
    <property type="term" value="F:4 iron, 4 sulfur cluster binding"/>
    <property type="evidence" value="ECO:0007669"/>
    <property type="project" value="UniProtKB-KW"/>
</dbReference>
<dbReference type="Pfam" id="PF01058">
    <property type="entry name" value="Oxidored_q6"/>
    <property type="match status" value="1"/>
</dbReference>
<sequence>MGLASSPQKEAEKSILLTSVAKMERWAQKSSLWPATFGLACCAIEMMSVTNSRYDLARFGSEVFRASPRQADLMIVAGRVSQKMAPILRTIWEQMPEPKWVISMGACASSGGVFDNYAIIQGVDHVVPVDVYVPGCPPNPEALMFGILKLREMIAQGVPPKYLQLESQLRHEEEVRVRESQ</sequence>
<dbReference type="Proteomes" id="UP000242972">
    <property type="component" value="Unassembled WGS sequence"/>
</dbReference>
<evidence type="ECO:0000256" key="11">
    <source>
        <dbReference type="HAMAP-Rule" id="MF_01356"/>
    </source>
</evidence>
<evidence type="ECO:0000256" key="2">
    <source>
        <dbReference type="ARBA" id="ARBA00022475"/>
    </source>
</evidence>
<comment type="catalytic activity">
    <reaction evidence="11">
        <text>a quinone + NADH + 5 H(+)(in) = a quinol + NAD(+) + 4 H(+)(out)</text>
        <dbReference type="Rhea" id="RHEA:57888"/>
        <dbReference type="ChEBI" id="CHEBI:15378"/>
        <dbReference type="ChEBI" id="CHEBI:24646"/>
        <dbReference type="ChEBI" id="CHEBI:57540"/>
        <dbReference type="ChEBI" id="CHEBI:57945"/>
        <dbReference type="ChEBI" id="CHEBI:132124"/>
    </reaction>
</comment>
<keyword evidence="7 11" id="KW-0408">Iron</keyword>
<evidence type="ECO:0000256" key="1">
    <source>
        <dbReference type="ARBA" id="ARBA00009173"/>
    </source>
</evidence>
<accession>A0A2T2XFL0</accession>
<evidence type="ECO:0000256" key="12">
    <source>
        <dbReference type="RuleBase" id="RU004464"/>
    </source>
</evidence>
<keyword evidence="3 11" id="KW-0004">4Fe-4S</keyword>
<evidence type="ECO:0000256" key="3">
    <source>
        <dbReference type="ARBA" id="ARBA00022485"/>
    </source>
</evidence>
<name>A0A2T2XFL0_9FIRM</name>
<keyword evidence="6 11" id="KW-1278">Translocase</keyword>
<gene>
    <name evidence="11" type="primary">nuoB</name>
    <name evidence="14" type="ORF">C7B46_10770</name>
</gene>
<organism evidence="14 15">
    <name type="scientific">Sulfobacillus benefaciens</name>
    <dbReference type="NCBI Taxonomy" id="453960"/>
    <lineage>
        <taxon>Bacteria</taxon>
        <taxon>Bacillati</taxon>
        <taxon>Bacillota</taxon>
        <taxon>Clostridia</taxon>
        <taxon>Eubacteriales</taxon>
        <taxon>Clostridiales Family XVII. Incertae Sedis</taxon>
        <taxon>Sulfobacillus</taxon>
    </lineage>
</organism>
<dbReference type="NCBIfam" id="NF005012">
    <property type="entry name" value="PRK06411.1"/>
    <property type="match status" value="1"/>
</dbReference>
<comment type="function">
    <text evidence="11">NDH-1 shuttles electrons from NADH, via FMN and iron-sulfur (Fe-S) centers, to quinones in the respiratory chain. The immediate electron acceptor for the enzyme in this species is believed to be a menaquinone. Couples the redox reaction to proton translocation (for every two electrons transferred, four hydrogen ions are translocated across the cytoplasmic membrane), and thus conserves the redox energy in a proton gradient.</text>
</comment>
<feature type="domain" description="NADH:ubiquinone oxidoreductase-like 20kDa subunit" evidence="13">
    <location>
        <begin position="41"/>
        <end position="150"/>
    </location>
</feature>
<dbReference type="GO" id="GO:0045271">
    <property type="term" value="C:respiratory chain complex I"/>
    <property type="evidence" value="ECO:0007669"/>
    <property type="project" value="TreeGrafter"/>
</dbReference>
<dbReference type="GO" id="GO:0005886">
    <property type="term" value="C:plasma membrane"/>
    <property type="evidence" value="ECO:0007669"/>
    <property type="project" value="UniProtKB-SubCell"/>
</dbReference>
<keyword evidence="11" id="KW-0813">Transport</keyword>
<dbReference type="SUPFAM" id="SSF56770">
    <property type="entry name" value="HydA/Nqo6-like"/>
    <property type="match status" value="1"/>
</dbReference>
<keyword evidence="4 11" id="KW-0874">Quinone</keyword>
<dbReference type="GO" id="GO:0048038">
    <property type="term" value="F:quinone binding"/>
    <property type="evidence" value="ECO:0007669"/>
    <property type="project" value="UniProtKB-KW"/>
</dbReference>
<dbReference type="GO" id="GO:0008137">
    <property type="term" value="F:NADH dehydrogenase (ubiquinone) activity"/>
    <property type="evidence" value="ECO:0007669"/>
    <property type="project" value="InterPro"/>
</dbReference>
<dbReference type="GO" id="GO:0009060">
    <property type="term" value="P:aerobic respiration"/>
    <property type="evidence" value="ECO:0007669"/>
    <property type="project" value="TreeGrafter"/>
</dbReference>
<dbReference type="EMBL" id="PXYW01000024">
    <property type="protein sequence ID" value="PSR33222.1"/>
    <property type="molecule type" value="Genomic_DNA"/>
</dbReference>
<dbReference type="NCBIfam" id="TIGR01957">
    <property type="entry name" value="nuoB_fam"/>
    <property type="match status" value="1"/>
</dbReference>
<dbReference type="Gene3D" id="3.40.50.12280">
    <property type="match status" value="1"/>
</dbReference>
<proteinExistence type="inferred from homology"/>
<dbReference type="HAMAP" id="MF_01356">
    <property type="entry name" value="NDH1_NuoB"/>
    <property type="match status" value="1"/>
</dbReference>
<comment type="cofactor">
    <cofactor evidence="11">
        <name>[4Fe-4S] cluster</name>
        <dbReference type="ChEBI" id="CHEBI:49883"/>
    </cofactor>
    <text evidence="11">Binds 1 [4Fe-4S] cluster.</text>
</comment>